<name>A0A5N5W2X8_STRMB</name>
<evidence type="ECO:0000313" key="1">
    <source>
        <dbReference type="EMBL" id="KAB7835716.1"/>
    </source>
</evidence>
<dbReference type="AlphaFoldDB" id="A0A5N5W2X8"/>
<accession>A0A5N5W2X8</accession>
<sequence length="338" mass="38434">MQNRVKLPGGLLTGSGPKYNSKGTLVTCLDVFCDDEPSHVMEHITWEGKVERWGAYCEPYLLKRIAPAAEVEAAMREGVRRQGESFDTTRLPLSDKYWRYREYTADEQAAIDKIRNGELVETYVSPGVFEWQPPASSDQQDPCFDWFEELTEERKLERQVLLLAAGHPEGLEPKRLGELLDRTHRDKWAPVYDVTWALKRRGLLTISPKSDDPEIQPCSYRLTAAGEVLADEVHAQARAYGEYWRKRVPDLPEVQEVDNTGGQGTRAVAWYFHNPVNASRSGWFATWRRGESFARLWSAEGALRDVLAWSPEQPATPRSVESLAAAWGPVATRIEWAE</sequence>
<dbReference type="RefSeq" id="WP_152265173.1">
    <property type="nucleotide sequence ID" value="NZ_VOKX01000106.1"/>
</dbReference>
<protein>
    <submittedName>
        <fullName evidence="1">Uncharacterized protein</fullName>
    </submittedName>
</protein>
<dbReference type="OrthoDB" id="4241073at2"/>
<gene>
    <name evidence="1" type="ORF">FRZ00_26195</name>
</gene>
<keyword evidence="2" id="KW-1185">Reference proteome</keyword>
<proteinExistence type="predicted"/>
<dbReference type="EMBL" id="VOKX01000106">
    <property type="protein sequence ID" value="KAB7835716.1"/>
    <property type="molecule type" value="Genomic_DNA"/>
</dbReference>
<evidence type="ECO:0000313" key="2">
    <source>
        <dbReference type="Proteomes" id="UP000327000"/>
    </source>
</evidence>
<comment type="caution">
    <text evidence="1">The sequence shown here is derived from an EMBL/GenBank/DDBJ whole genome shotgun (WGS) entry which is preliminary data.</text>
</comment>
<organism evidence="1 2">
    <name type="scientific">Streptomyces mobaraensis</name>
    <name type="common">Streptoverticillium mobaraense</name>
    <dbReference type="NCBI Taxonomy" id="35621"/>
    <lineage>
        <taxon>Bacteria</taxon>
        <taxon>Bacillati</taxon>
        <taxon>Actinomycetota</taxon>
        <taxon>Actinomycetes</taxon>
        <taxon>Kitasatosporales</taxon>
        <taxon>Streptomycetaceae</taxon>
        <taxon>Streptomyces</taxon>
    </lineage>
</organism>
<reference evidence="1 2" key="1">
    <citation type="journal article" date="2019" name="Microb. Cell Fact.">
        <title>Exploring novel herbicidin analogues by transcriptional regulator overexpression and MS/MS molecular networking.</title>
        <authorList>
            <person name="Shi Y."/>
            <person name="Gu R."/>
            <person name="Li Y."/>
            <person name="Wang X."/>
            <person name="Ren W."/>
            <person name="Li X."/>
            <person name="Wang L."/>
            <person name="Xie Y."/>
            <person name="Hong B."/>
        </authorList>
    </citation>
    <scope>NUCLEOTIDE SEQUENCE [LARGE SCALE GENOMIC DNA]</scope>
    <source>
        <strain evidence="1 2">US-43</strain>
    </source>
</reference>
<dbReference type="Proteomes" id="UP000327000">
    <property type="component" value="Unassembled WGS sequence"/>
</dbReference>